<sequence length="1436" mass="159463">MAVMGTEPDAGVVAIHLSREDADFLPSLLAVSRAGARCVLLSKDLPDAELQRSRNDFAIKTLQPWLVIGDGPDAVLPAALAAEAASLNGLGQQHPTDPGVLCYMFTGGTFRTKVVAVTHRMFIHERKSYWEIWAPRHTAVVLAHTSVYWAASALGQLSIALAYGGTAVLTEIADIAKLQRCVAEEKVNVLGVVPEHLDLLAPRPQDFPEVEMIFTWGERLPHQLAQRWRGHGALLRELLISTEYWLCCWADPLADGLLRPVQAAQLLVLTDAGQDAAEGELGLLCIAGPMVMAGYTGGEDAFRTINGQRYFCTSDLVRRVGGGIVFKGRADMMAKSAGKWVDMTEVEDAVGRVPGVLAVKIIADSSTEQFHLFASLAPDGVTNTLDAVRSGLPPKVQVWVIPELPRHPVTRKVDLAQLRHLARPPEASWPLEPGAGKPELRSRLWEHARSQALWTLAAVGTTWVCACPQSQLASQLGGTIAWLGALRLLPGLWPRLGVTAVWLLTSFNKALVGRYLVSSACLIYSWLALTLADDARQRDVAWGLRIFRIVDVLPLWKFGFFISTALLRHLPFAGIIFGGILGAATAGGLAAAAGRGRLLAWPVVFLLGIGHQLQVDCRGWMHWETWRSHASQLLAALRCLCTRPSTQEWTSYERRTPTEPEEKRCDCGEVPQLWLGHKVLCGSCAATLACSSRDQAAAFLEGVDEGEVLEPQPKRARRKADQYLDRMQILPQPADPAEIQKLEHWWWYHHTGEEIHELPDEGVQEQLCQEDIDLNPTAQLLCTALGEVQPLLKPLRMSSVLLGLDSLRIARLANLLRSKFGCVLTAPQIRSARTVEELCQLLEAAEKVPESCCEDIEQDAGKEYAVWFSPGQVSPMGHWVLRKDGPVHRAALTSAVQRLVQRHKALRLQMNDCVRYLSFVFDAGVLFTMYAPLLEASVWPLRLLRRCLSYGLERGWPRVKVHSQREIYGSRNPEALPLETIQITDGQAYFEAELKRRRFNLKGPVAITGYELICHMEGTWLYERWRGNFVICPGHAEAVQGLSYVDAASGEWGPLLSPLSAKWERPPYGFPALFFVPLSSGASLWLRLDSADSLHVCYLEQKGGMHHLAAKRASDIAGDPVVVSFIGICMLHAFADGNCYLPLVQDLMSCYEARAMGAEAPRLAPIEDGLAEQQRRLSDSLNHRPSPTRCSLRGGIWRFNGRGYSHSIGLLPSAVAVISKASARYRLPLDVVLLGLVVCAMAQADRSDTVEITLYAPMRDGTGEAMAVGLFSDWRDLFLRVDFQFATVLGTVLHLYHKIQHRQWTVYNCLRKPERHVVNVQPLDFERKGGLMHVGENLWHGGDQLSSPEIRDSTISHVHQPLTVVVEQQDEDSWWVLVSAAYPDRPTPWMRRFVQAFHECTLDFLQKPTARVHRKLPDDNVLLSLFRRDATDAGFM</sequence>
<dbReference type="EMBL" id="CAUJNA010003649">
    <property type="protein sequence ID" value="CAJ1406898.1"/>
    <property type="molecule type" value="Genomic_DNA"/>
</dbReference>
<dbReference type="Gene3D" id="1.10.1200.10">
    <property type="entry name" value="ACP-like"/>
    <property type="match status" value="1"/>
</dbReference>
<dbReference type="InterPro" id="IPR009081">
    <property type="entry name" value="PP-bd_ACP"/>
</dbReference>
<keyword evidence="1" id="KW-0472">Membrane</keyword>
<evidence type="ECO:0000313" key="4">
    <source>
        <dbReference type="Proteomes" id="UP001178507"/>
    </source>
</evidence>
<evidence type="ECO:0000256" key="1">
    <source>
        <dbReference type="SAM" id="Phobius"/>
    </source>
</evidence>
<feature type="transmembrane region" description="Helical" evidence="1">
    <location>
        <begin position="515"/>
        <end position="532"/>
    </location>
</feature>
<accession>A0AA36NL86</accession>
<dbReference type="SUPFAM" id="SSF47336">
    <property type="entry name" value="ACP-like"/>
    <property type="match status" value="1"/>
</dbReference>
<feature type="domain" description="Carrier" evidence="2">
    <location>
        <begin position="758"/>
        <end position="846"/>
    </location>
</feature>
<name>A0AA36NL86_9DINO</name>
<dbReference type="InterPro" id="IPR036736">
    <property type="entry name" value="ACP-like_sf"/>
</dbReference>
<dbReference type="PROSITE" id="PS50075">
    <property type="entry name" value="CARRIER"/>
    <property type="match status" value="1"/>
</dbReference>
<reference evidence="3" key="1">
    <citation type="submission" date="2023-08" db="EMBL/GenBank/DDBJ databases">
        <authorList>
            <person name="Chen Y."/>
            <person name="Shah S."/>
            <person name="Dougan E. K."/>
            <person name="Thang M."/>
            <person name="Chan C."/>
        </authorList>
    </citation>
    <scope>NUCLEOTIDE SEQUENCE</scope>
</reference>
<keyword evidence="1" id="KW-1133">Transmembrane helix</keyword>
<evidence type="ECO:0000259" key="2">
    <source>
        <dbReference type="PROSITE" id="PS50075"/>
    </source>
</evidence>
<proteinExistence type="predicted"/>
<protein>
    <recommendedName>
        <fullName evidence="2">Carrier domain-containing protein</fullName>
    </recommendedName>
</protein>
<keyword evidence="1" id="KW-0812">Transmembrane</keyword>
<feature type="transmembrane region" description="Helical" evidence="1">
    <location>
        <begin position="572"/>
        <end position="592"/>
    </location>
</feature>
<evidence type="ECO:0000313" key="3">
    <source>
        <dbReference type="EMBL" id="CAJ1406898.1"/>
    </source>
</evidence>
<dbReference type="InterPro" id="IPR000873">
    <property type="entry name" value="AMP-dep_synth/lig_dom"/>
</dbReference>
<dbReference type="InterPro" id="IPR042099">
    <property type="entry name" value="ANL_N_sf"/>
</dbReference>
<dbReference type="Pfam" id="PF00550">
    <property type="entry name" value="PP-binding"/>
    <property type="match status" value="1"/>
</dbReference>
<comment type="caution">
    <text evidence="3">The sequence shown here is derived from an EMBL/GenBank/DDBJ whole genome shotgun (WGS) entry which is preliminary data.</text>
</comment>
<dbReference type="Gene3D" id="3.40.50.12780">
    <property type="entry name" value="N-terminal domain of ligase-like"/>
    <property type="match status" value="1"/>
</dbReference>
<gene>
    <name evidence="3" type="ORF">EVOR1521_LOCUS28732</name>
</gene>
<dbReference type="PANTHER" id="PTHR45398">
    <property type="match status" value="1"/>
</dbReference>
<dbReference type="PANTHER" id="PTHR45398:SF1">
    <property type="entry name" value="ENZYME, PUTATIVE (JCVI)-RELATED"/>
    <property type="match status" value="1"/>
</dbReference>
<dbReference type="Proteomes" id="UP001178507">
    <property type="component" value="Unassembled WGS sequence"/>
</dbReference>
<feature type="transmembrane region" description="Helical" evidence="1">
    <location>
        <begin position="544"/>
        <end position="566"/>
    </location>
</feature>
<dbReference type="Pfam" id="PF00501">
    <property type="entry name" value="AMP-binding"/>
    <property type="match status" value="1"/>
</dbReference>
<organism evidence="3 4">
    <name type="scientific">Effrenium voratum</name>
    <dbReference type="NCBI Taxonomy" id="2562239"/>
    <lineage>
        <taxon>Eukaryota</taxon>
        <taxon>Sar</taxon>
        <taxon>Alveolata</taxon>
        <taxon>Dinophyceae</taxon>
        <taxon>Suessiales</taxon>
        <taxon>Symbiodiniaceae</taxon>
        <taxon>Effrenium</taxon>
    </lineage>
</organism>
<dbReference type="SUPFAM" id="SSF56801">
    <property type="entry name" value="Acetyl-CoA synthetase-like"/>
    <property type="match status" value="1"/>
</dbReference>
<keyword evidence="4" id="KW-1185">Reference proteome</keyword>